<dbReference type="InterPro" id="IPR050135">
    <property type="entry name" value="dGTPase-like"/>
</dbReference>
<keyword evidence="4" id="KW-1185">Reference proteome</keyword>
<dbReference type="Gene3D" id="3.30.70.2760">
    <property type="match status" value="1"/>
</dbReference>
<evidence type="ECO:0000313" key="4">
    <source>
        <dbReference type="Proteomes" id="UP001381693"/>
    </source>
</evidence>
<dbReference type="CDD" id="cd00077">
    <property type="entry name" value="HDc"/>
    <property type="match status" value="1"/>
</dbReference>
<dbReference type="Gene3D" id="1.10.3210.10">
    <property type="entry name" value="Hypothetical protein af1432"/>
    <property type="match status" value="1"/>
</dbReference>
<dbReference type="Pfam" id="PF01966">
    <property type="entry name" value="HD"/>
    <property type="match status" value="1"/>
</dbReference>
<dbReference type="AlphaFoldDB" id="A0AAN8X896"/>
<comment type="caution">
    <text evidence="3">The sequence shown here is derived from an EMBL/GenBank/DDBJ whole genome shotgun (WGS) entry which is preliminary data.</text>
</comment>
<reference evidence="3 4" key="1">
    <citation type="submission" date="2023-11" db="EMBL/GenBank/DDBJ databases">
        <title>Halocaridina rubra genome assembly.</title>
        <authorList>
            <person name="Smith C."/>
        </authorList>
    </citation>
    <scope>NUCLEOTIDE SEQUENCE [LARGE SCALE GENOMIC DNA]</scope>
    <source>
        <strain evidence="3">EP-1</strain>
        <tissue evidence="3">Whole</tissue>
    </source>
</reference>
<comment type="similarity">
    <text evidence="1">Belongs to the SAMHD1 family.</text>
</comment>
<dbReference type="InterPro" id="IPR003607">
    <property type="entry name" value="HD/PDEase_dom"/>
</dbReference>
<feature type="domain" description="HD/PDEase" evidence="2">
    <location>
        <begin position="66"/>
        <end position="227"/>
    </location>
</feature>
<dbReference type="GO" id="GO:0008832">
    <property type="term" value="F:dGTPase activity"/>
    <property type="evidence" value="ECO:0007669"/>
    <property type="project" value="TreeGrafter"/>
</dbReference>
<evidence type="ECO:0000313" key="3">
    <source>
        <dbReference type="EMBL" id="KAK7079542.1"/>
    </source>
</evidence>
<evidence type="ECO:0000259" key="2">
    <source>
        <dbReference type="SMART" id="SM00471"/>
    </source>
</evidence>
<dbReference type="InterPro" id="IPR006674">
    <property type="entry name" value="HD_domain"/>
</dbReference>
<dbReference type="EMBL" id="JAXCGZ010006776">
    <property type="protein sequence ID" value="KAK7079542.1"/>
    <property type="molecule type" value="Genomic_DNA"/>
</dbReference>
<dbReference type="PANTHER" id="PTHR11373">
    <property type="entry name" value="DEOXYNUCLEOSIDE TRIPHOSPHATE TRIPHOSPHOHYDROLASE"/>
    <property type="match status" value="1"/>
</dbReference>
<dbReference type="SMART" id="SM00471">
    <property type="entry name" value="HDc"/>
    <property type="match status" value="1"/>
</dbReference>
<organism evidence="3 4">
    <name type="scientific">Halocaridina rubra</name>
    <name type="common">Hawaiian red shrimp</name>
    <dbReference type="NCBI Taxonomy" id="373956"/>
    <lineage>
        <taxon>Eukaryota</taxon>
        <taxon>Metazoa</taxon>
        <taxon>Ecdysozoa</taxon>
        <taxon>Arthropoda</taxon>
        <taxon>Crustacea</taxon>
        <taxon>Multicrustacea</taxon>
        <taxon>Malacostraca</taxon>
        <taxon>Eumalacostraca</taxon>
        <taxon>Eucarida</taxon>
        <taxon>Decapoda</taxon>
        <taxon>Pleocyemata</taxon>
        <taxon>Caridea</taxon>
        <taxon>Atyoidea</taxon>
        <taxon>Atyidae</taxon>
        <taxon>Halocaridina</taxon>
    </lineage>
</organism>
<proteinExistence type="inferred from homology"/>
<sequence>MRPGYEADTNMPTQGILDVTEKIFNDPVHGAISLHPLCVKLVDTPQFQRLRNLKQLGSTYFVYPAAAHNRFEHCLGVCHLAGQLVCALQSRQPDLNISPEDVLCVQLAGLCHDLGHGPFSHLWEDFVTRARPDKNWTHEDASVRMFDYLIEENNLHEYFRMYNLHERDLLFIKELIRGPKIINGATWPYEGRNRSKGFLYEIVANKRSGIDVDKWDYFLRDGHSLGIEVKFDYQRLIKFSRVINVEDEGPQICFRDKEVDSLYHMFYTRRALHKTAYQHRVVKTIDSMLIDAFLYADKQIQYRGSNGRKYYLGDVCDDMSAYTYLSDDVFGTILRAEGDHPDLLSAQQILRNILTRKLYSYIGQTYPTSGSMDKNTLMTLLAFKIPPGSSLTRDQLEIHELRLNYGMGDKNPIEKVRFFSKHNPQVAKVLRKEEVSYMLPQSFQEVVFRLVVKNGDESVLQVAQEMFRETCSELNMKAPSIAMRPTHLTPVKCKSPISHENGSSEMNNSAVRVQSKDLYFSSSP</sequence>
<dbReference type="SUPFAM" id="SSF109604">
    <property type="entry name" value="HD-domain/PDEase-like"/>
    <property type="match status" value="1"/>
</dbReference>
<accession>A0AAN8X896</accession>
<dbReference type="GO" id="GO:0006203">
    <property type="term" value="P:dGTP catabolic process"/>
    <property type="evidence" value="ECO:0007669"/>
    <property type="project" value="TreeGrafter"/>
</dbReference>
<dbReference type="PANTHER" id="PTHR11373:SF4">
    <property type="entry name" value="DEOXYNUCLEOSIDE TRIPHOSPHATE TRIPHOSPHOHYDROLASE SAMHD1"/>
    <property type="match status" value="1"/>
</dbReference>
<name>A0AAN8X896_HALRR</name>
<dbReference type="Proteomes" id="UP001381693">
    <property type="component" value="Unassembled WGS sequence"/>
</dbReference>
<evidence type="ECO:0000256" key="1">
    <source>
        <dbReference type="ARBA" id="ARBA00005776"/>
    </source>
</evidence>
<gene>
    <name evidence="3" type="primary">SAMHD1</name>
    <name evidence="3" type="ORF">SK128_004820</name>
</gene>
<dbReference type="GO" id="GO:0005634">
    <property type="term" value="C:nucleus"/>
    <property type="evidence" value="ECO:0007669"/>
    <property type="project" value="TreeGrafter"/>
</dbReference>
<protein>
    <submittedName>
        <fullName evidence="3">SAM domain and HD</fullName>
    </submittedName>
</protein>